<dbReference type="PANTHER" id="PTHR21310">
    <property type="entry name" value="AMINOGLYCOSIDE PHOSPHOTRANSFERASE-RELATED-RELATED"/>
    <property type="match status" value="1"/>
</dbReference>
<dbReference type="CDD" id="cd05120">
    <property type="entry name" value="APH_ChoK_like"/>
    <property type="match status" value="1"/>
</dbReference>
<dbReference type="SUPFAM" id="SSF56112">
    <property type="entry name" value="Protein kinase-like (PK-like)"/>
    <property type="match status" value="1"/>
</dbReference>
<evidence type="ECO:0000259" key="1">
    <source>
        <dbReference type="Pfam" id="PF01636"/>
    </source>
</evidence>
<dbReference type="InterPro" id="IPR011009">
    <property type="entry name" value="Kinase-like_dom_sf"/>
</dbReference>
<dbReference type="GO" id="GO:0016301">
    <property type="term" value="F:kinase activity"/>
    <property type="evidence" value="ECO:0007669"/>
    <property type="project" value="UniProtKB-KW"/>
</dbReference>
<organism evidence="2 3">
    <name type="scientific">Diplogelasinospora grovesii</name>
    <dbReference type="NCBI Taxonomy" id="303347"/>
    <lineage>
        <taxon>Eukaryota</taxon>
        <taxon>Fungi</taxon>
        <taxon>Dikarya</taxon>
        <taxon>Ascomycota</taxon>
        <taxon>Pezizomycotina</taxon>
        <taxon>Sordariomycetes</taxon>
        <taxon>Sordariomycetidae</taxon>
        <taxon>Sordariales</taxon>
        <taxon>Diplogelasinosporaceae</taxon>
        <taxon>Diplogelasinospora</taxon>
    </lineage>
</organism>
<dbReference type="Gene3D" id="3.90.1200.10">
    <property type="match status" value="1"/>
</dbReference>
<keyword evidence="2" id="KW-0808">Transferase</keyword>
<dbReference type="PANTHER" id="PTHR21310:SF55">
    <property type="entry name" value="AMINOGLYCOSIDE PHOSPHOTRANSFERASE DOMAIN-CONTAINING PROTEIN"/>
    <property type="match status" value="1"/>
</dbReference>
<keyword evidence="2" id="KW-0418">Kinase</keyword>
<dbReference type="AlphaFoldDB" id="A0AAN6S6R8"/>
<protein>
    <submittedName>
        <fullName evidence="2">Serine threonine kinase</fullName>
    </submittedName>
</protein>
<sequence length="316" mass="36714">MESSKYVNVQDLNGDYIQIVDKTATQHDGTEHLAINNTRFRRWLTLVALKTTARLYQHCGPCLPISKRLLVKRGRWVHLTEAATMQFLAKNTSIPVPRVYCSFIRKNCAYIVMDRIPGDHLPKNWSNLSEADQASILAQLRRMLQELRSLTLPPGVVGVESCVGGSLRDSRIPKSCPRLGPFKTIQDFHVWLREGFQMKAVEEALNGDKSKRNVHTTDQDWEDLKNMITKQDGPWPLPVFTHGDLNPFNIMVKGNQITGIIDWEFSGWYPDYWEYTSAWYGNLTRQFWQDLVPEFLDPHPEELRMEITRQRWWGEI</sequence>
<dbReference type="InterPro" id="IPR002575">
    <property type="entry name" value="Aminoglycoside_PTrfase"/>
</dbReference>
<dbReference type="Proteomes" id="UP001303473">
    <property type="component" value="Unassembled WGS sequence"/>
</dbReference>
<dbReference type="Pfam" id="PF01636">
    <property type="entry name" value="APH"/>
    <property type="match status" value="1"/>
</dbReference>
<evidence type="ECO:0000313" key="2">
    <source>
        <dbReference type="EMBL" id="KAK3942108.1"/>
    </source>
</evidence>
<reference evidence="3" key="1">
    <citation type="journal article" date="2023" name="Mol. Phylogenet. Evol.">
        <title>Genome-scale phylogeny and comparative genomics of the fungal order Sordariales.</title>
        <authorList>
            <person name="Hensen N."/>
            <person name="Bonometti L."/>
            <person name="Westerberg I."/>
            <person name="Brannstrom I.O."/>
            <person name="Guillou S."/>
            <person name="Cros-Aarteil S."/>
            <person name="Calhoun S."/>
            <person name="Haridas S."/>
            <person name="Kuo A."/>
            <person name="Mondo S."/>
            <person name="Pangilinan J."/>
            <person name="Riley R."/>
            <person name="LaButti K."/>
            <person name="Andreopoulos B."/>
            <person name="Lipzen A."/>
            <person name="Chen C."/>
            <person name="Yan M."/>
            <person name="Daum C."/>
            <person name="Ng V."/>
            <person name="Clum A."/>
            <person name="Steindorff A."/>
            <person name="Ohm R.A."/>
            <person name="Martin F."/>
            <person name="Silar P."/>
            <person name="Natvig D.O."/>
            <person name="Lalanne C."/>
            <person name="Gautier V."/>
            <person name="Ament-Velasquez S.L."/>
            <person name="Kruys A."/>
            <person name="Hutchinson M.I."/>
            <person name="Powell A.J."/>
            <person name="Barry K."/>
            <person name="Miller A.N."/>
            <person name="Grigoriev I.V."/>
            <person name="Debuchy R."/>
            <person name="Gladieux P."/>
            <person name="Hiltunen Thoren M."/>
            <person name="Johannesson H."/>
        </authorList>
    </citation>
    <scope>NUCLEOTIDE SEQUENCE [LARGE SCALE GENOMIC DNA]</scope>
    <source>
        <strain evidence="3">CBS 340.73</strain>
    </source>
</reference>
<feature type="domain" description="Aminoglycoside phosphotransferase" evidence="1">
    <location>
        <begin position="81"/>
        <end position="295"/>
    </location>
</feature>
<dbReference type="InterPro" id="IPR051678">
    <property type="entry name" value="AGP_Transferase"/>
</dbReference>
<proteinExistence type="predicted"/>
<comment type="caution">
    <text evidence="2">The sequence shown here is derived from an EMBL/GenBank/DDBJ whole genome shotgun (WGS) entry which is preliminary data.</text>
</comment>
<gene>
    <name evidence="2" type="ORF">QBC46DRAFT_81514</name>
</gene>
<keyword evidence="3" id="KW-1185">Reference proteome</keyword>
<dbReference type="EMBL" id="MU853776">
    <property type="protein sequence ID" value="KAK3942108.1"/>
    <property type="molecule type" value="Genomic_DNA"/>
</dbReference>
<evidence type="ECO:0000313" key="3">
    <source>
        <dbReference type="Proteomes" id="UP001303473"/>
    </source>
</evidence>
<accession>A0AAN6S6R8</accession>
<name>A0AAN6S6R8_9PEZI</name>